<dbReference type="GO" id="GO:0019159">
    <property type="term" value="F:nicotinamide-nucleotide amidase activity"/>
    <property type="evidence" value="ECO:0007669"/>
    <property type="project" value="UniProtKB-EC"/>
</dbReference>
<evidence type="ECO:0000259" key="1">
    <source>
        <dbReference type="Pfam" id="PF02464"/>
    </source>
</evidence>
<dbReference type="AlphaFoldDB" id="A0A7W8TXZ2"/>
<accession>A0A7W8TXZ2</accession>
<dbReference type="InterPro" id="IPR036653">
    <property type="entry name" value="CinA-like_C"/>
</dbReference>
<proteinExistence type="predicted"/>
<keyword evidence="2" id="KW-0378">Hydrolase</keyword>
<gene>
    <name evidence="2" type="ORF">HD598_002720</name>
</gene>
<dbReference type="Gene3D" id="3.90.950.20">
    <property type="entry name" value="CinA-like"/>
    <property type="match status" value="1"/>
</dbReference>
<dbReference type="Pfam" id="PF02464">
    <property type="entry name" value="CinA"/>
    <property type="match status" value="1"/>
</dbReference>
<reference evidence="2 3" key="1">
    <citation type="submission" date="2020-08" db="EMBL/GenBank/DDBJ databases">
        <title>Sequencing the genomes of 1000 actinobacteria strains.</title>
        <authorList>
            <person name="Klenk H.-P."/>
        </authorList>
    </citation>
    <scope>NUCLEOTIDE SEQUENCE [LARGE SCALE GENOMIC DNA]</scope>
    <source>
        <strain evidence="2 3">DSM 105783</strain>
    </source>
</reference>
<feature type="domain" description="CinA C-terminal" evidence="1">
    <location>
        <begin position="15"/>
        <end position="157"/>
    </location>
</feature>
<organism evidence="2 3">
    <name type="scientific">Neomicrococcus aestuarii</name>
    <dbReference type="NCBI Taxonomy" id="556325"/>
    <lineage>
        <taxon>Bacteria</taxon>
        <taxon>Bacillati</taxon>
        <taxon>Actinomycetota</taxon>
        <taxon>Actinomycetes</taxon>
        <taxon>Micrococcales</taxon>
        <taxon>Micrococcaceae</taxon>
        <taxon>Neomicrococcus</taxon>
    </lineage>
</organism>
<dbReference type="NCBIfam" id="TIGR00199">
    <property type="entry name" value="PncC_domain"/>
    <property type="match status" value="1"/>
</dbReference>
<evidence type="ECO:0000313" key="3">
    <source>
        <dbReference type="Proteomes" id="UP000580797"/>
    </source>
</evidence>
<dbReference type="Proteomes" id="UP000580797">
    <property type="component" value="Unassembled WGS sequence"/>
</dbReference>
<comment type="caution">
    <text evidence="2">The sequence shown here is derived from an EMBL/GenBank/DDBJ whole genome shotgun (WGS) entry which is preliminary data.</text>
</comment>
<dbReference type="EMBL" id="JACHDR010000002">
    <property type="protein sequence ID" value="MBB5513973.1"/>
    <property type="molecule type" value="Genomic_DNA"/>
</dbReference>
<evidence type="ECO:0000313" key="2">
    <source>
        <dbReference type="EMBL" id="MBB5513973.1"/>
    </source>
</evidence>
<sequence length="164" mass="16778">MVDFALDWTVDQCLDALVEAVRSSGCSIATAESLTGGQLAAALSSAAAASDWYKGGIVAYQSDVKHGLLSTPAGPVVTAETASAMAVSVAHLLGARFSLGVTGVGGPDPQDGVSPGTVFVATFEDGKTAEVTRHNFSGQPLEILQQTVCASLRQITRRIKSGDP</sequence>
<dbReference type="RefSeq" id="WP_183666955.1">
    <property type="nucleotide sequence ID" value="NZ_BAAARH010000011.1"/>
</dbReference>
<name>A0A7W8TXZ2_9MICC</name>
<protein>
    <submittedName>
        <fullName evidence="2">Nicotinamide-nucleotide amidase</fullName>
        <ecNumber evidence="2">3.5.1.42</ecNumber>
    </submittedName>
</protein>
<dbReference type="InterPro" id="IPR008136">
    <property type="entry name" value="CinA_C"/>
</dbReference>
<dbReference type="EC" id="3.5.1.42" evidence="2"/>
<dbReference type="SUPFAM" id="SSF142433">
    <property type="entry name" value="CinA-like"/>
    <property type="match status" value="1"/>
</dbReference>